<evidence type="ECO:0000256" key="1">
    <source>
        <dbReference type="SAM" id="SignalP"/>
    </source>
</evidence>
<dbReference type="Gene3D" id="3.40.710.10">
    <property type="entry name" value="DD-peptidase/beta-lactamase superfamily"/>
    <property type="match status" value="1"/>
</dbReference>
<protein>
    <submittedName>
        <fullName evidence="3">Beta-lactamase family protein</fullName>
    </submittedName>
</protein>
<name>A0A7C9RXB7_9PSEU</name>
<organism evidence="3 4">
    <name type="scientific">Lentzea alba</name>
    <dbReference type="NCBI Taxonomy" id="2714351"/>
    <lineage>
        <taxon>Bacteria</taxon>
        <taxon>Bacillati</taxon>
        <taxon>Actinomycetota</taxon>
        <taxon>Actinomycetes</taxon>
        <taxon>Pseudonocardiales</taxon>
        <taxon>Pseudonocardiaceae</taxon>
        <taxon>Lentzea</taxon>
    </lineage>
</organism>
<dbReference type="InterPro" id="IPR006311">
    <property type="entry name" value="TAT_signal"/>
</dbReference>
<dbReference type="RefSeq" id="WP_166054024.1">
    <property type="nucleotide sequence ID" value="NZ_JAAMPJ010000015.1"/>
</dbReference>
<keyword evidence="1" id="KW-0732">Signal</keyword>
<feature type="domain" description="Beta-lactamase-related" evidence="2">
    <location>
        <begin position="53"/>
        <end position="381"/>
    </location>
</feature>
<dbReference type="PANTHER" id="PTHR43283:SF3">
    <property type="entry name" value="BETA-LACTAMASE FAMILY PROTEIN (AFU_ORTHOLOGUE AFUA_5G07500)"/>
    <property type="match status" value="1"/>
</dbReference>
<feature type="chain" id="PRO_5028931911" evidence="1">
    <location>
        <begin position="33"/>
        <end position="399"/>
    </location>
</feature>
<sequence>MTRHQPASRRSVLGMLGAVPAAMLVAPVAAQADAGTSTSGRVPKDLRPGGAYDRFVAQLAAEDKFSGTVLLSHRSRTVLSRAYGMADKELSVPNEADTVFALASASKPFTALAIVQLAQQGRLNFHDTLGTHLDGFPAAIADTVTVHHLLTHTSGMGDLLNNQEFMAKAGTWTSADQVMDELMKIIRKEPLTFTPGTGNRYSNNGYDTLGAIVAKVSGQSFYDYVRQHVFAVAGMTRTDFYTRPQWQTDRRIAHPYTLDASGQRIDALRAGLGASRMFIGTGGGNAFTTAPDLVRFARALEGGKLLNPAYTELFMSAKVPTRPRGNSDPNVRGFIAYGAPTPVVNNHWLFGHGGGAAGESTNWTIYRGLDWCGVILSNYDQIDLAGIIERERNPIVGLS</sequence>
<feature type="signal peptide" evidence="1">
    <location>
        <begin position="1"/>
        <end position="32"/>
    </location>
</feature>
<proteinExistence type="predicted"/>
<reference evidence="3 4" key="1">
    <citation type="submission" date="2020-03" db="EMBL/GenBank/DDBJ databases">
        <title>Isolation and identification of active actinomycetes.</title>
        <authorList>
            <person name="Sun X."/>
        </authorList>
    </citation>
    <scope>NUCLEOTIDE SEQUENCE [LARGE SCALE GENOMIC DNA]</scope>
    <source>
        <strain evidence="3 4">NEAU-D13</strain>
    </source>
</reference>
<comment type="caution">
    <text evidence="3">The sequence shown here is derived from an EMBL/GenBank/DDBJ whole genome shotgun (WGS) entry which is preliminary data.</text>
</comment>
<accession>A0A7C9RXB7</accession>
<dbReference type="PROSITE" id="PS51318">
    <property type="entry name" value="TAT"/>
    <property type="match status" value="1"/>
</dbReference>
<dbReference type="EMBL" id="JAAMPJ010000015">
    <property type="protein sequence ID" value="NGY65209.1"/>
    <property type="molecule type" value="Genomic_DNA"/>
</dbReference>
<dbReference type="AlphaFoldDB" id="A0A7C9RXB7"/>
<dbReference type="Proteomes" id="UP000481360">
    <property type="component" value="Unassembled WGS sequence"/>
</dbReference>
<evidence type="ECO:0000313" key="4">
    <source>
        <dbReference type="Proteomes" id="UP000481360"/>
    </source>
</evidence>
<evidence type="ECO:0000313" key="3">
    <source>
        <dbReference type="EMBL" id="NGY65209.1"/>
    </source>
</evidence>
<dbReference type="InterPro" id="IPR012338">
    <property type="entry name" value="Beta-lactam/transpept-like"/>
</dbReference>
<keyword evidence="4" id="KW-1185">Reference proteome</keyword>
<dbReference type="SUPFAM" id="SSF56601">
    <property type="entry name" value="beta-lactamase/transpeptidase-like"/>
    <property type="match status" value="1"/>
</dbReference>
<dbReference type="PANTHER" id="PTHR43283">
    <property type="entry name" value="BETA-LACTAMASE-RELATED"/>
    <property type="match status" value="1"/>
</dbReference>
<dbReference type="Pfam" id="PF00144">
    <property type="entry name" value="Beta-lactamase"/>
    <property type="match status" value="1"/>
</dbReference>
<dbReference type="InterPro" id="IPR001466">
    <property type="entry name" value="Beta-lactam-related"/>
</dbReference>
<dbReference type="InterPro" id="IPR050789">
    <property type="entry name" value="Diverse_Enzym_Activities"/>
</dbReference>
<gene>
    <name evidence="3" type="ORF">G7043_40555</name>
</gene>
<evidence type="ECO:0000259" key="2">
    <source>
        <dbReference type="Pfam" id="PF00144"/>
    </source>
</evidence>